<proteinExistence type="predicted"/>
<gene>
    <name evidence="1" type="ORF">PS723_00980</name>
</gene>
<protein>
    <submittedName>
        <fullName evidence="1">Uncharacterized protein</fullName>
    </submittedName>
</protein>
<dbReference type="Proteomes" id="UP000379480">
    <property type="component" value="Unassembled WGS sequence"/>
</dbReference>
<evidence type="ECO:0000313" key="2">
    <source>
        <dbReference type="Proteomes" id="UP000379480"/>
    </source>
</evidence>
<evidence type="ECO:0000313" key="1">
    <source>
        <dbReference type="EMBL" id="VVN79617.1"/>
    </source>
</evidence>
<accession>A0A5E7ASU0</accession>
<sequence>MPGGVAGVQSMKTVPYADRVEWPMCHALSAAHWDSEFSHRVLDLIRVLRQLREFVTQLHKGLCVGREVQISVDQWSGLGEAW</sequence>
<organism evidence="1 2">
    <name type="scientific">Pseudomonas fluorescens</name>
    <dbReference type="NCBI Taxonomy" id="294"/>
    <lineage>
        <taxon>Bacteria</taxon>
        <taxon>Pseudomonadati</taxon>
        <taxon>Pseudomonadota</taxon>
        <taxon>Gammaproteobacteria</taxon>
        <taxon>Pseudomonadales</taxon>
        <taxon>Pseudomonadaceae</taxon>
        <taxon>Pseudomonas</taxon>
    </lineage>
</organism>
<dbReference type="AlphaFoldDB" id="A0A5E7ASU0"/>
<reference evidence="1 2" key="1">
    <citation type="submission" date="2019-09" db="EMBL/GenBank/DDBJ databases">
        <authorList>
            <person name="Chandra G."/>
            <person name="Truman W A."/>
        </authorList>
    </citation>
    <scope>NUCLEOTIDE SEQUENCE [LARGE SCALE GENOMIC DNA]</scope>
    <source>
        <strain evidence="1">PS723</strain>
    </source>
</reference>
<name>A0A5E7ASU0_PSEFL</name>
<dbReference type="EMBL" id="CABVHY010000004">
    <property type="protein sequence ID" value="VVN79617.1"/>
    <property type="molecule type" value="Genomic_DNA"/>
</dbReference>